<dbReference type="Pfam" id="PF13185">
    <property type="entry name" value="GAF_2"/>
    <property type="match status" value="1"/>
</dbReference>
<comment type="caution">
    <text evidence="4">The sequence shown here is derived from an EMBL/GenBank/DDBJ whole genome shotgun (WGS) entry which is preliminary data.</text>
</comment>
<dbReference type="AlphaFoldDB" id="A0A4U6QBJ4"/>
<dbReference type="Proteomes" id="UP000306985">
    <property type="component" value="Unassembled WGS sequence"/>
</dbReference>
<dbReference type="GO" id="GO:0003723">
    <property type="term" value="F:RNA binding"/>
    <property type="evidence" value="ECO:0007669"/>
    <property type="project" value="InterPro"/>
</dbReference>
<evidence type="ECO:0000259" key="3">
    <source>
        <dbReference type="PROSITE" id="PS50921"/>
    </source>
</evidence>
<dbReference type="InterPro" id="IPR036388">
    <property type="entry name" value="WH-like_DNA-bd_sf"/>
</dbReference>
<reference evidence="4 5" key="1">
    <citation type="submission" date="2019-05" db="EMBL/GenBank/DDBJ databases">
        <title>Nakamurella sp. N5BH11, whole genome shotgun sequence.</title>
        <authorList>
            <person name="Tuo L."/>
        </authorList>
    </citation>
    <scope>NUCLEOTIDE SEQUENCE [LARGE SCALE GENOMIC DNA]</scope>
    <source>
        <strain evidence="4 5">N5BH11</strain>
    </source>
</reference>
<dbReference type="OrthoDB" id="3688893at2"/>
<evidence type="ECO:0000313" key="5">
    <source>
        <dbReference type="Proteomes" id="UP000306985"/>
    </source>
</evidence>
<organism evidence="4 5">
    <name type="scientific">Nakamurella flava</name>
    <dbReference type="NCBI Taxonomy" id="2576308"/>
    <lineage>
        <taxon>Bacteria</taxon>
        <taxon>Bacillati</taxon>
        <taxon>Actinomycetota</taxon>
        <taxon>Actinomycetes</taxon>
        <taxon>Nakamurellales</taxon>
        <taxon>Nakamurellaceae</taxon>
        <taxon>Nakamurella</taxon>
    </lineage>
</organism>
<dbReference type="SMART" id="SM01012">
    <property type="entry name" value="ANTAR"/>
    <property type="match status" value="1"/>
</dbReference>
<feature type="domain" description="ANTAR" evidence="3">
    <location>
        <begin position="172"/>
        <end position="233"/>
    </location>
</feature>
<keyword evidence="5" id="KW-1185">Reference proteome</keyword>
<dbReference type="EMBL" id="SZZH01000005">
    <property type="protein sequence ID" value="TKV57340.1"/>
    <property type="molecule type" value="Genomic_DNA"/>
</dbReference>
<accession>A0A4U6QBJ4</accession>
<dbReference type="SUPFAM" id="SSF55781">
    <property type="entry name" value="GAF domain-like"/>
    <property type="match status" value="1"/>
</dbReference>
<gene>
    <name evidence="4" type="ORF">FDO65_17600</name>
</gene>
<evidence type="ECO:0000313" key="4">
    <source>
        <dbReference type="EMBL" id="TKV57340.1"/>
    </source>
</evidence>
<keyword evidence="2" id="KW-0804">Transcription</keyword>
<dbReference type="InterPro" id="IPR029016">
    <property type="entry name" value="GAF-like_dom_sf"/>
</dbReference>
<dbReference type="InterPro" id="IPR003018">
    <property type="entry name" value="GAF"/>
</dbReference>
<dbReference type="Pfam" id="PF03861">
    <property type="entry name" value="ANTAR"/>
    <property type="match status" value="1"/>
</dbReference>
<dbReference type="InterPro" id="IPR005561">
    <property type="entry name" value="ANTAR"/>
</dbReference>
<name>A0A4U6QBJ4_9ACTN</name>
<dbReference type="PIRSF" id="PIRSF036625">
    <property type="entry name" value="GAF_ANTAR"/>
    <property type="match status" value="1"/>
</dbReference>
<sequence length="251" mass="25856">MVTDNGLPPEPPGFAELVADLALAYADLRDPNRRSLVEQIVTGAIAIIPGVVAAAVETLDAQGRLGAPVMVGNEVARAVMDAQNELSDGPGLQALRDQKQVVVNDLGSDGRWPAVAAAAASAGVQSVLCTPMEVNGRSFGVLVLLGGASDFGDSAEDSAVLARIFAAHAALALSGAATSGQMATALESRDLIGQAKGILMERFHLAPDAAFALLVQTSSHTNTRLRAVCEQLCDTGQLPSDRRAPRPSPTD</sequence>
<keyword evidence="1" id="KW-0805">Transcription regulation</keyword>
<dbReference type="PROSITE" id="PS50921">
    <property type="entry name" value="ANTAR"/>
    <property type="match status" value="1"/>
</dbReference>
<proteinExistence type="predicted"/>
<dbReference type="Gene3D" id="1.10.10.10">
    <property type="entry name" value="Winged helix-like DNA-binding domain superfamily/Winged helix DNA-binding domain"/>
    <property type="match status" value="1"/>
</dbReference>
<dbReference type="Gene3D" id="3.30.450.40">
    <property type="match status" value="1"/>
</dbReference>
<protein>
    <submittedName>
        <fullName evidence="4">GAF and ANTAR domain-containing protein</fullName>
    </submittedName>
</protein>
<evidence type="ECO:0000256" key="1">
    <source>
        <dbReference type="ARBA" id="ARBA00023015"/>
    </source>
</evidence>
<dbReference type="InterPro" id="IPR012074">
    <property type="entry name" value="GAF_ANTAR"/>
</dbReference>
<evidence type="ECO:0000256" key="2">
    <source>
        <dbReference type="ARBA" id="ARBA00023163"/>
    </source>
</evidence>